<dbReference type="PIRSF" id="PIRSF000103">
    <property type="entry name" value="HIBADH"/>
    <property type="match status" value="1"/>
</dbReference>
<keyword evidence="2" id="KW-0520">NAD</keyword>
<organism evidence="6 7">
    <name type="scientific">Luteibacter pinisoli</name>
    <dbReference type="NCBI Taxonomy" id="2589080"/>
    <lineage>
        <taxon>Bacteria</taxon>
        <taxon>Pseudomonadati</taxon>
        <taxon>Pseudomonadota</taxon>
        <taxon>Gammaproteobacteria</taxon>
        <taxon>Lysobacterales</taxon>
        <taxon>Rhodanobacteraceae</taxon>
        <taxon>Luteibacter</taxon>
    </lineage>
</organism>
<dbReference type="EMBL" id="CP041046">
    <property type="protein sequence ID" value="QDE39982.1"/>
    <property type="molecule type" value="Genomic_DNA"/>
</dbReference>
<evidence type="ECO:0000313" key="7">
    <source>
        <dbReference type="Proteomes" id="UP000316093"/>
    </source>
</evidence>
<dbReference type="Pfam" id="PF14833">
    <property type="entry name" value="NAD_binding_11"/>
    <property type="match status" value="1"/>
</dbReference>
<sequence>MRIGFIGLGSMGAGMAANLIKGGHEVVVWNRTASVAKPLEALGATVAATAAEAAKGADVVHNMLANDAAVREVILGSVLEALPRGAIHVNHATISVALAEDLASTHEARGIGFVSAPVFGRPEVAAAGNLNMVVSGKPEAVAKVQPLLELLAAKVWPMGDDPVRAVIVKIGGNFLIGAAIESMAEASALTRAHGVEAKDFLEVMQNTLFASPVYKIYGGMIAENRYEPVGFKLSLGFKDVGLARSAADAKRVPMPVASVLHDAMLESLGRGDADIDWAGLARVAAARAQLKD</sequence>
<evidence type="ECO:0000259" key="5">
    <source>
        <dbReference type="Pfam" id="PF14833"/>
    </source>
</evidence>
<evidence type="ECO:0000256" key="3">
    <source>
        <dbReference type="PIRSR" id="PIRSR000103-1"/>
    </source>
</evidence>
<dbReference type="AlphaFoldDB" id="A0A4Y5Z3N0"/>
<keyword evidence="1" id="KW-0560">Oxidoreductase</keyword>
<dbReference type="GO" id="GO:0016491">
    <property type="term" value="F:oxidoreductase activity"/>
    <property type="evidence" value="ECO:0007669"/>
    <property type="project" value="UniProtKB-KW"/>
</dbReference>
<dbReference type="RefSeq" id="WP_139983248.1">
    <property type="nucleotide sequence ID" value="NZ_CP041046.1"/>
</dbReference>
<evidence type="ECO:0000313" key="6">
    <source>
        <dbReference type="EMBL" id="QDE39982.1"/>
    </source>
</evidence>
<evidence type="ECO:0000256" key="2">
    <source>
        <dbReference type="ARBA" id="ARBA00023027"/>
    </source>
</evidence>
<dbReference type="PROSITE" id="PS00895">
    <property type="entry name" value="3_HYDROXYISOBUT_DH"/>
    <property type="match status" value="1"/>
</dbReference>
<dbReference type="KEGG" id="lpy:FIV34_12545"/>
<dbReference type="Pfam" id="PF03446">
    <property type="entry name" value="NAD_binding_2"/>
    <property type="match status" value="1"/>
</dbReference>
<feature type="domain" description="6-phosphogluconate dehydrogenase NADP-binding" evidence="4">
    <location>
        <begin position="2"/>
        <end position="156"/>
    </location>
</feature>
<dbReference type="Proteomes" id="UP000316093">
    <property type="component" value="Chromosome"/>
</dbReference>
<feature type="active site" evidence="3">
    <location>
        <position position="169"/>
    </location>
</feature>
<dbReference type="InterPro" id="IPR029154">
    <property type="entry name" value="HIBADH-like_NADP-bd"/>
</dbReference>
<dbReference type="Gene3D" id="3.40.50.720">
    <property type="entry name" value="NAD(P)-binding Rossmann-like Domain"/>
    <property type="match status" value="1"/>
</dbReference>
<dbReference type="SUPFAM" id="SSF48179">
    <property type="entry name" value="6-phosphogluconate dehydrogenase C-terminal domain-like"/>
    <property type="match status" value="1"/>
</dbReference>
<dbReference type="OrthoDB" id="9786703at2"/>
<evidence type="ECO:0000259" key="4">
    <source>
        <dbReference type="Pfam" id="PF03446"/>
    </source>
</evidence>
<dbReference type="InterPro" id="IPR036291">
    <property type="entry name" value="NAD(P)-bd_dom_sf"/>
</dbReference>
<dbReference type="SUPFAM" id="SSF51735">
    <property type="entry name" value="NAD(P)-binding Rossmann-fold domains"/>
    <property type="match status" value="1"/>
</dbReference>
<evidence type="ECO:0000256" key="1">
    <source>
        <dbReference type="ARBA" id="ARBA00023002"/>
    </source>
</evidence>
<dbReference type="Gene3D" id="1.10.1040.10">
    <property type="entry name" value="N-(1-d-carboxylethyl)-l-norvaline Dehydrogenase, domain 2"/>
    <property type="match status" value="1"/>
</dbReference>
<reference evidence="6 7" key="1">
    <citation type="submission" date="2019-06" db="EMBL/GenBank/DDBJ databases">
        <title>A complete genome sequence for Luteibacter pinisoli MAH-14.</title>
        <authorList>
            <person name="Baltrus D.A."/>
        </authorList>
    </citation>
    <scope>NUCLEOTIDE SEQUENCE [LARGE SCALE GENOMIC DNA]</scope>
    <source>
        <strain evidence="6 7">MAH-14</strain>
    </source>
</reference>
<dbReference type="InterPro" id="IPR002204">
    <property type="entry name" value="3-OH-isobutyrate_DH-rel_CS"/>
</dbReference>
<dbReference type="InterPro" id="IPR008927">
    <property type="entry name" value="6-PGluconate_DH-like_C_sf"/>
</dbReference>
<dbReference type="PANTHER" id="PTHR43580:SF2">
    <property type="entry name" value="CYTOKINE-LIKE NUCLEAR FACTOR N-PAC"/>
    <property type="match status" value="1"/>
</dbReference>
<keyword evidence="7" id="KW-1185">Reference proteome</keyword>
<dbReference type="GO" id="GO:0016054">
    <property type="term" value="P:organic acid catabolic process"/>
    <property type="evidence" value="ECO:0007669"/>
    <property type="project" value="UniProtKB-ARBA"/>
</dbReference>
<gene>
    <name evidence="6" type="ORF">FIV34_12545</name>
</gene>
<dbReference type="GO" id="GO:0051287">
    <property type="term" value="F:NAD binding"/>
    <property type="evidence" value="ECO:0007669"/>
    <property type="project" value="InterPro"/>
</dbReference>
<protein>
    <submittedName>
        <fullName evidence="6">NAD(P)-dependent oxidoreductase</fullName>
    </submittedName>
</protein>
<proteinExistence type="predicted"/>
<dbReference type="InterPro" id="IPR006115">
    <property type="entry name" value="6PGDH_NADP-bd"/>
</dbReference>
<dbReference type="InterPro" id="IPR013328">
    <property type="entry name" value="6PGD_dom2"/>
</dbReference>
<dbReference type="GO" id="GO:0050661">
    <property type="term" value="F:NADP binding"/>
    <property type="evidence" value="ECO:0007669"/>
    <property type="project" value="InterPro"/>
</dbReference>
<feature type="domain" description="3-hydroxyisobutyrate dehydrogenase-like NAD-binding" evidence="5">
    <location>
        <begin position="167"/>
        <end position="282"/>
    </location>
</feature>
<accession>A0A4Y5Z3N0</accession>
<dbReference type="InterPro" id="IPR051265">
    <property type="entry name" value="HIBADH-related_NP60_sf"/>
</dbReference>
<name>A0A4Y5Z3N0_9GAMM</name>
<dbReference type="PANTHER" id="PTHR43580">
    <property type="entry name" value="OXIDOREDUCTASE GLYR1-RELATED"/>
    <property type="match status" value="1"/>
</dbReference>
<dbReference type="InterPro" id="IPR015815">
    <property type="entry name" value="HIBADH-related"/>
</dbReference>